<dbReference type="Proteomes" id="UP000009102">
    <property type="component" value="Chromosome"/>
</dbReference>
<reference evidence="2 3" key="1">
    <citation type="submission" date="2009-10" db="EMBL/GenBank/DDBJ databases">
        <title>Complete sequence of Halothiobacillus neapolitanus c2.</title>
        <authorList>
            <consortium name="US DOE Joint Genome Institute"/>
            <person name="Lucas S."/>
            <person name="Copeland A."/>
            <person name="Lapidus A."/>
            <person name="Glavina del Rio T."/>
            <person name="Tice H."/>
            <person name="Bruce D."/>
            <person name="Goodwin L."/>
            <person name="Pitluck S."/>
            <person name="Davenport K."/>
            <person name="Brettin T."/>
            <person name="Detter J.C."/>
            <person name="Han C."/>
            <person name="Tapia R."/>
            <person name="Larimer F."/>
            <person name="Land M."/>
            <person name="Hauser L."/>
            <person name="Kyrpides N."/>
            <person name="Mikhailova N."/>
            <person name="Kerfeld C."/>
            <person name="Cannon G."/>
            <person name="Heinhort S."/>
        </authorList>
    </citation>
    <scope>NUCLEOTIDE SEQUENCE [LARGE SCALE GENOMIC DNA]</scope>
    <source>
        <strain evidence="3">ATCC 23641 / c2</strain>
    </source>
</reference>
<keyword evidence="3" id="KW-1185">Reference proteome</keyword>
<sequence length="140" mass="16080">MTEFIHAIEDEEEGKIVSAASSRRAAKWFNYGTLVAILVPLPLAIFWTGMSMLIYALNKHHPNPKVGHYTQRAAYRFYGVAGTALAVSVFFPVNIKYYLVIWAIAATVLIPWTIYDLYRINHDTWFDCVIEPHQPFEDDQ</sequence>
<evidence type="ECO:0008006" key="4">
    <source>
        <dbReference type="Google" id="ProtNLM"/>
    </source>
</evidence>
<proteinExistence type="predicted"/>
<dbReference type="HOGENOM" id="CLU_154519_0_0_6"/>
<evidence type="ECO:0000256" key="1">
    <source>
        <dbReference type="SAM" id="Phobius"/>
    </source>
</evidence>
<evidence type="ECO:0000313" key="2">
    <source>
        <dbReference type="EMBL" id="ACX96914.1"/>
    </source>
</evidence>
<name>D0KVT4_HALNC</name>
<dbReference type="KEGG" id="hna:Hneap_2096"/>
<dbReference type="OrthoDB" id="8561689at2"/>
<evidence type="ECO:0000313" key="3">
    <source>
        <dbReference type="Proteomes" id="UP000009102"/>
    </source>
</evidence>
<organism evidence="2 3">
    <name type="scientific">Halothiobacillus neapolitanus (strain ATCC 23641 / DSM 15147 / CIP 104769 / NCIMB 8539 / c2)</name>
    <name type="common">Thiobacillus neapolitanus</name>
    <dbReference type="NCBI Taxonomy" id="555778"/>
    <lineage>
        <taxon>Bacteria</taxon>
        <taxon>Pseudomonadati</taxon>
        <taxon>Pseudomonadota</taxon>
        <taxon>Gammaproteobacteria</taxon>
        <taxon>Chromatiales</taxon>
        <taxon>Halothiobacillaceae</taxon>
        <taxon>Halothiobacillus</taxon>
    </lineage>
</organism>
<dbReference type="EMBL" id="CP001801">
    <property type="protein sequence ID" value="ACX96914.1"/>
    <property type="molecule type" value="Genomic_DNA"/>
</dbReference>
<protein>
    <recommendedName>
        <fullName evidence="4">Transmembrane protein</fullName>
    </recommendedName>
</protein>
<feature type="transmembrane region" description="Helical" evidence="1">
    <location>
        <begin position="31"/>
        <end position="57"/>
    </location>
</feature>
<dbReference type="eggNOG" id="ENOG5032X2N">
    <property type="taxonomic scope" value="Bacteria"/>
</dbReference>
<feature type="transmembrane region" description="Helical" evidence="1">
    <location>
        <begin position="97"/>
        <end position="115"/>
    </location>
</feature>
<keyword evidence="1" id="KW-0472">Membrane</keyword>
<dbReference type="AlphaFoldDB" id="D0KVT4"/>
<feature type="transmembrane region" description="Helical" evidence="1">
    <location>
        <begin position="73"/>
        <end position="91"/>
    </location>
</feature>
<dbReference type="STRING" id="555778.Hneap_2096"/>
<keyword evidence="1" id="KW-1133">Transmembrane helix</keyword>
<dbReference type="RefSeq" id="WP_012824946.1">
    <property type="nucleotide sequence ID" value="NC_013422.1"/>
</dbReference>
<keyword evidence="1" id="KW-0812">Transmembrane</keyword>
<accession>D0KVT4</accession>
<gene>
    <name evidence="2" type="ordered locus">Hneap_2096</name>
</gene>